<dbReference type="AlphaFoldDB" id="A0A645C316"/>
<dbReference type="SUPFAM" id="SSF47336">
    <property type="entry name" value="ACP-like"/>
    <property type="match status" value="1"/>
</dbReference>
<keyword evidence="3" id="KW-0597">Phosphoprotein</keyword>
<dbReference type="PROSITE" id="PS00012">
    <property type="entry name" value="PHOSPHOPANTETHEINE"/>
    <property type="match status" value="1"/>
</dbReference>
<evidence type="ECO:0000256" key="2">
    <source>
        <dbReference type="ARBA" id="ARBA00022516"/>
    </source>
</evidence>
<keyword evidence="4" id="KW-0276">Fatty acid metabolism</keyword>
<evidence type="ECO:0000256" key="5">
    <source>
        <dbReference type="ARBA" id="ARBA00023098"/>
    </source>
</evidence>
<proteinExistence type="inferred from homology"/>
<sequence>MIEKIKDLLAKQLRIDVNTITDNTNIIEDLGADSLDIVEMLMAIEEKFGVNVPDEDVPQLKTVKNVAEYIEANEK</sequence>
<reference evidence="8" key="1">
    <citation type="submission" date="2019-08" db="EMBL/GenBank/DDBJ databases">
        <authorList>
            <person name="Kucharzyk K."/>
            <person name="Murdoch R.W."/>
            <person name="Higgins S."/>
            <person name="Loffler F."/>
        </authorList>
    </citation>
    <scope>NUCLEOTIDE SEQUENCE</scope>
</reference>
<dbReference type="PANTHER" id="PTHR20863">
    <property type="entry name" value="ACYL CARRIER PROTEIN"/>
    <property type="match status" value="1"/>
</dbReference>
<dbReference type="Pfam" id="PF00550">
    <property type="entry name" value="PP-binding"/>
    <property type="match status" value="1"/>
</dbReference>
<dbReference type="EMBL" id="VSSQ01022214">
    <property type="protein sequence ID" value="MPM68364.1"/>
    <property type="molecule type" value="Genomic_DNA"/>
</dbReference>
<dbReference type="NCBIfam" id="TIGR00517">
    <property type="entry name" value="acyl_carrier"/>
    <property type="match status" value="1"/>
</dbReference>
<dbReference type="GO" id="GO:0000036">
    <property type="term" value="F:acyl carrier activity"/>
    <property type="evidence" value="ECO:0007669"/>
    <property type="project" value="TreeGrafter"/>
</dbReference>
<dbReference type="PANTHER" id="PTHR20863:SF76">
    <property type="entry name" value="CARRIER DOMAIN-CONTAINING PROTEIN"/>
    <property type="match status" value="1"/>
</dbReference>
<organism evidence="8">
    <name type="scientific">bioreactor metagenome</name>
    <dbReference type="NCBI Taxonomy" id="1076179"/>
    <lineage>
        <taxon>unclassified sequences</taxon>
        <taxon>metagenomes</taxon>
        <taxon>ecological metagenomes</taxon>
    </lineage>
</organism>
<feature type="domain" description="Carrier" evidence="7">
    <location>
        <begin position="1"/>
        <end position="74"/>
    </location>
</feature>
<dbReference type="Gene3D" id="1.10.1200.10">
    <property type="entry name" value="ACP-like"/>
    <property type="match status" value="1"/>
</dbReference>
<dbReference type="NCBIfam" id="NF002150">
    <property type="entry name" value="PRK00982.1-4"/>
    <property type="match status" value="1"/>
</dbReference>
<dbReference type="InterPro" id="IPR036736">
    <property type="entry name" value="ACP-like_sf"/>
</dbReference>
<protein>
    <submittedName>
        <fullName evidence="8">Acyl carrier protein</fullName>
    </submittedName>
</protein>
<evidence type="ECO:0000256" key="1">
    <source>
        <dbReference type="ARBA" id="ARBA00022450"/>
    </source>
</evidence>
<dbReference type="PROSITE" id="PS50075">
    <property type="entry name" value="CARRIER"/>
    <property type="match status" value="1"/>
</dbReference>
<evidence type="ECO:0000256" key="4">
    <source>
        <dbReference type="ARBA" id="ARBA00022832"/>
    </source>
</evidence>
<dbReference type="HAMAP" id="MF_01217">
    <property type="entry name" value="Acyl_carrier"/>
    <property type="match status" value="1"/>
</dbReference>
<keyword evidence="6" id="KW-0275">Fatty acid biosynthesis</keyword>
<keyword evidence="5" id="KW-0443">Lipid metabolism</keyword>
<accession>A0A645C316</accession>
<evidence type="ECO:0000256" key="3">
    <source>
        <dbReference type="ARBA" id="ARBA00022553"/>
    </source>
</evidence>
<evidence type="ECO:0000256" key="6">
    <source>
        <dbReference type="ARBA" id="ARBA00023160"/>
    </source>
</evidence>
<dbReference type="GO" id="GO:0000035">
    <property type="term" value="F:acyl binding"/>
    <property type="evidence" value="ECO:0007669"/>
    <property type="project" value="TreeGrafter"/>
</dbReference>
<dbReference type="NCBIfam" id="NF002148">
    <property type="entry name" value="PRK00982.1-2"/>
    <property type="match status" value="1"/>
</dbReference>
<evidence type="ECO:0000259" key="7">
    <source>
        <dbReference type="PROSITE" id="PS50075"/>
    </source>
</evidence>
<dbReference type="InterPro" id="IPR003231">
    <property type="entry name" value="ACP"/>
</dbReference>
<keyword evidence="2" id="KW-0444">Lipid biosynthesis</keyword>
<evidence type="ECO:0000313" key="8">
    <source>
        <dbReference type="EMBL" id="MPM68364.1"/>
    </source>
</evidence>
<dbReference type="InterPro" id="IPR009081">
    <property type="entry name" value="PP-bd_ACP"/>
</dbReference>
<gene>
    <name evidence="8" type="primary">acpP_52</name>
    <name evidence="8" type="ORF">SDC9_115296</name>
</gene>
<name>A0A645C316_9ZZZZ</name>
<keyword evidence="1" id="KW-0596">Phosphopantetheine</keyword>
<dbReference type="InterPro" id="IPR006162">
    <property type="entry name" value="Ppantetheine_attach_site"/>
</dbReference>
<comment type="caution">
    <text evidence="8">The sequence shown here is derived from an EMBL/GenBank/DDBJ whole genome shotgun (WGS) entry which is preliminary data.</text>
</comment>